<reference evidence="2 3" key="1">
    <citation type="journal article" date="2023" name="bioRxiv">
        <title>High-quality genome assemblies of four members of thePodospora anserinaspecies complex.</title>
        <authorList>
            <person name="Ament-Velasquez S.L."/>
            <person name="Vogan A.A."/>
            <person name="Wallerman O."/>
            <person name="Hartmann F."/>
            <person name="Gautier V."/>
            <person name="Silar P."/>
            <person name="Giraud T."/>
            <person name="Johannesson H."/>
        </authorList>
    </citation>
    <scope>NUCLEOTIDE SEQUENCE [LARGE SCALE GENOMIC DNA]</scope>
    <source>
        <strain evidence="2 3">CBS 415.72m</strain>
    </source>
</reference>
<name>A0ABR0GQS8_9PEZI</name>
<accession>A0ABR0GQS8</accession>
<dbReference type="EMBL" id="JAFFHA010000003">
    <property type="protein sequence ID" value="KAK4657994.1"/>
    <property type="molecule type" value="Genomic_DNA"/>
</dbReference>
<dbReference type="Proteomes" id="UP001323405">
    <property type="component" value="Unassembled WGS sequence"/>
</dbReference>
<organism evidence="2 3">
    <name type="scientific">Podospora pseudocomata</name>
    <dbReference type="NCBI Taxonomy" id="2093779"/>
    <lineage>
        <taxon>Eukaryota</taxon>
        <taxon>Fungi</taxon>
        <taxon>Dikarya</taxon>
        <taxon>Ascomycota</taxon>
        <taxon>Pezizomycotina</taxon>
        <taxon>Sordariomycetes</taxon>
        <taxon>Sordariomycetidae</taxon>
        <taxon>Sordariales</taxon>
        <taxon>Podosporaceae</taxon>
        <taxon>Podospora</taxon>
    </lineage>
</organism>
<proteinExistence type="predicted"/>
<protein>
    <submittedName>
        <fullName evidence="2">Uncharacterized protein</fullName>
    </submittedName>
</protein>
<gene>
    <name evidence="2" type="ORF">QC762_0033750</name>
</gene>
<evidence type="ECO:0000256" key="1">
    <source>
        <dbReference type="SAM" id="MobiDB-lite"/>
    </source>
</evidence>
<evidence type="ECO:0000313" key="2">
    <source>
        <dbReference type="EMBL" id="KAK4657994.1"/>
    </source>
</evidence>
<sequence length="105" mass="11646">MILNSVGKVLSVLIPSSELKLRRSHIVTAQFALHPEHHGHDLATQPRKPGRTEANTHKPFPNGPSTDFGATNCSVSRGYRFLAFQSTQERTIGTGLPRDLGWCWL</sequence>
<keyword evidence="3" id="KW-1185">Reference proteome</keyword>
<evidence type="ECO:0000313" key="3">
    <source>
        <dbReference type="Proteomes" id="UP001323405"/>
    </source>
</evidence>
<dbReference type="GeneID" id="87902822"/>
<dbReference type="RefSeq" id="XP_062746966.1">
    <property type="nucleotide sequence ID" value="XM_062883262.1"/>
</dbReference>
<feature type="region of interest" description="Disordered" evidence="1">
    <location>
        <begin position="36"/>
        <end position="69"/>
    </location>
</feature>
<comment type="caution">
    <text evidence="2">The sequence shown here is derived from an EMBL/GenBank/DDBJ whole genome shotgun (WGS) entry which is preliminary data.</text>
</comment>